<evidence type="ECO:0000313" key="2">
    <source>
        <dbReference type="Proteomes" id="UP000712281"/>
    </source>
</evidence>
<accession>A0A8S9JH14</accession>
<dbReference type="EMBL" id="QGKW02001660">
    <property type="protein sequence ID" value="KAF2581511.1"/>
    <property type="molecule type" value="Genomic_DNA"/>
</dbReference>
<gene>
    <name evidence="1" type="ORF">F2Q68_00003687</name>
</gene>
<dbReference type="AlphaFoldDB" id="A0A8S9JH14"/>
<comment type="caution">
    <text evidence="1">The sequence shown here is derived from an EMBL/GenBank/DDBJ whole genome shotgun (WGS) entry which is preliminary data.</text>
</comment>
<proteinExistence type="predicted"/>
<reference evidence="1" key="1">
    <citation type="submission" date="2019-12" db="EMBL/GenBank/DDBJ databases">
        <title>Genome sequencing and annotation of Brassica cretica.</title>
        <authorList>
            <person name="Studholme D.J."/>
            <person name="Sarris P.F."/>
        </authorList>
    </citation>
    <scope>NUCLEOTIDE SEQUENCE</scope>
    <source>
        <strain evidence="1">PFS-001/15</strain>
        <tissue evidence="1">Leaf</tissue>
    </source>
</reference>
<evidence type="ECO:0000313" key="1">
    <source>
        <dbReference type="EMBL" id="KAF2581511.1"/>
    </source>
</evidence>
<sequence>MGILRTGKDPYVAHYYWTATQSLSLSFVGFSPEIILVSLPPRKDDLSIDLLLTRISVDFELDRRSIWRFPHRAVDFVSISWCEAVMKNRREKELLRMNQFEVKGLFEGRIEVIQEAR</sequence>
<dbReference type="Proteomes" id="UP000712281">
    <property type="component" value="Unassembled WGS sequence"/>
</dbReference>
<protein>
    <submittedName>
        <fullName evidence="1">Uncharacterized protein</fullName>
    </submittedName>
</protein>
<organism evidence="1 2">
    <name type="scientific">Brassica cretica</name>
    <name type="common">Mustard</name>
    <dbReference type="NCBI Taxonomy" id="69181"/>
    <lineage>
        <taxon>Eukaryota</taxon>
        <taxon>Viridiplantae</taxon>
        <taxon>Streptophyta</taxon>
        <taxon>Embryophyta</taxon>
        <taxon>Tracheophyta</taxon>
        <taxon>Spermatophyta</taxon>
        <taxon>Magnoliopsida</taxon>
        <taxon>eudicotyledons</taxon>
        <taxon>Gunneridae</taxon>
        <taxon>Pentapetalae</taxon>
        <taxon>rosids</taxon>
        <taxon>malvids</taxon>
        <taxon>Brassicales</taxon>
        <taxon>Brassicaceae</taxon>
        <taxon>Brassiceae</taxon>
        <taxon>Brassica</taxon>
    </lineage>
</organism>
<name>A0A8S9JH14_BRACR</name>